<dbReference type="SMART" id="SM00082">
    <property type="entry name" value="LRRCT"/>
    <property type="match status" value="1"/>
</dbReference>
<evidence type="ECO:0000256" key="4">
    <source>
        <dbReference type="SAM" id="MobiDB-lite"/>
    </source>
</evidence>
<dbReference type="InterPro" id="IPR000483">
    <property type="entry name" value="Cys-rich_flank_reg_C"/>
</dbReference>
<evidence type="ECO:0000313" key="8">
    <source>
        <dbReference type="EnsemblMetazoa" id="PPA20377.1"/>
    </source>
</evidence>
<reference evidence="9" key="1">
    <citation type="journal article" date="2008" name="Nat. Genet.">
        <title>The Pristionchus pacificus genome provides a unique perspective on nematode lifestyle and parasitism.</title>
        <authorList>
            <person name="Dieterich C."/>
            <person name="Clifton S.W."/>
            <person name="Schuster L.N."/>
            <person name="Chinwalla A."/>
            <person name="Delehaunty K."/>
            <person name="Dinkelacker I."/>
            <person name="Fulton L."/>
            <person name="Fulton R."/>
            <person name="Godfrey J."/>
            <person name="Minx P."/>
            <person name="Mitreva M."/>
            <person name="Roeseler W."/>
            <person name="Tian H."/>
            <person name="Witte H."/>
            <person name="Yang S.P."/>
            <person name="Wilson R.K."/>
            <person name="Sommer R.J."/>
        </authorList>
    </citation>
    <scope>NUCLEOTIDE SEQUENCE [LARGE SCALE GENOMIC DNA]</scope>
    <source>
        <strain evidence="9">PS312</strain>
    </source>
</reference>
<dbReference type="InterPro" id="IPR003591">
    <property type="entry name" value="Leu-rich_rpt_typical-subtyp"/>
</dbReference>
<proteinExistence type="predicted"/>
<protein>
    <recommendedName>
        <fullName evidence="7">LRRCT domain-containing protein</fullName>
    </recommendedName>
</protein>
<dbReference type="InterPro" id="IPR001611">
    <property type="entry name" value="Leu-rich_rpt"/>
</dbReference>
<gene>
    <name evidence="8" type="primary">WBGene00109931</name>
</gene>
<dbReference type="SMART" id="SM00365">
    <property type="entry name" value="LRR_SD22"/>
    <property type="match status" value="6"/>
</dbReference>
<dbReference type="Pfam" id="PF13855">
    <property type="entry name" value="LRR_8"/>
    <property type="match status" value="2"/>
</dbReference>
<evidence type="ECO:0000256" key="6">
    <source>
        <dbReference type="SAM" id="SignalP"/>
    </source>
</evidence>
<dbReference type="InterPro" id="IPR032675">
    <property type="entry name" value="LRR_dom_sf"/>
</dbReference>
<feature type="transmembrane region" description="Helical" evidence="5">
    <location>
        <begin position="527"/>
        <end position="549"/>
    </location>
</feature>
<evidence type="ECO:0000256" key="5">
    <source>
        <dbReference type="SAM" id="Phobius"/>
    </source>
</evidence>
<dbReference type="InterPro" id="IPR026906">
    <property type="entry name" value="LRR_5"/>
</dbReference>
<dbReference type="PROSITE" id="PS51257">
    <property type="entry name" value="PROKAR_LIPOPROTEIN"/>
    <property type="match status" value="1"/>
</dbReference>
<evidence type="ECO:0000313" key="9">
    <source>
        <dbReference type="Proteomes" id="UP000005239"/>
    </source>
</evidence>
<keyword evidence="5" id="KW-0472">Membrane</keyword>
<feature type="chain" id="PRO_5035932415" description="LRRCT domain-containing protein" evidence="6">
    <location>
        <begin position="28"/>
        <end position="623"/>
    </location>
</feature>
<dbReference type="PANTHER" id="PTHR45712">
    <property type="entry name" value="AGAP008170-PA"/>
    <property type="match status" value="1"/>
</dbReference>
<sequence>MRSRRELVRISALLCALFASSSCATSACPIRLQPPCSCLSSRFESISIVCDKGSSLNEVLQSLATPPALIDSLTISNTPIEELPPYAFNTLTVRNLILRNNGLQQIAPDAFAGPMLNSLESLEIRSNHLTAIPQIGVNEIRSLKSFSLYDNLISIVENNAFLSYHSRTKLTKLDLSANNMSVIFPQGLLGLEALEQLSLDKNRLRMIPEDALQLVPTLEQLSLGVNEIETIGVKALQLPNLKSISLEVNKIKSIPPDALQTVPNLAYLYLAGNLFTSIESTMFFYVNRLKVLSMSNNHDLRIVTASAFQYIPNLLRLELSDCAISVIEPTAFHKIPKVQVINLARNHLTHIVHDTFTALPSIVSLDLNGNIISTIDDFSFSQLSALSTLDLSTNRLESLQPNVFYHSLNANTGRQRILYLYNNPWLCDKKLSWLRKWLRENPDVEVAKSLDELAKCWTPSEVSGYDLRQEDPFDSTTTLSTVTTKSVEPGEKMRKLIKTPPVTATSIVDFPPVQVGTEPPKVSTMSLTILILGCVFGIIALVVILIVMIRCIMKSRGEKSTGSRFGGDSVASSAFSGSAYSSTGLYQPEQCQPIPRLSSPVSIQGSSPGGQIPPYLNRPRYWF</sequence>
<dbReference type="SMART" id="SM00369">
    <property type="entry name" value="LRR_TYP"/>
    <property type="match status" value="11"/>
</dbReference>
<dbReference type="PROSITE" id="PS51450">
    <property type="entry name" value="LRR"/>
    <property type="match status" value="2"/>
</dbReference>
<keyword evidence="5" id="KW-1133">Transmembrane helix</keyword>
<dbReference type="Gene3D" id="3.80.10.10">
    <property type="entry name" value="Ribonuclease Inhibitor"/>
    <property type="match status" value="3"/>
</dbReference>
<keyword evidence="9" id="KW-1185">Reference proteome</keyword>
<organism evidence="8 9">
    <name type="scientific">Pristionchus pacificus</name>
    <name type="common">Parasitic nematode worm</name>
    <dbReference type="NCBI Taxonomy" id="54126"/>
    <lineage>
        <taxon>Eukaryota</taxon>
        <taxon>Metazoa</taxon>
        <taxon>Ecdysozoa</taxon>
        <taxon>Nematoda</taxon>
        <taxon>Chromadorea</taxon>
        <taxon>Rhabditida</taxon>
        <taxon>Rhabditina</taxon>
        <taxon>Diplogasteromorpha</taxon>
        <taxon>Diplogasteroidea</taxon>
        <taxon>Neodiplogasteridae</taxon>
        <taxon>Pristionchus</taxon>
    </lineage>
</organism>
<dbReference type="PANTHER" id="PTHR45712:SF22">
    <property type="entry name" value="INSULIN-LIKE GROWTH FACTOR-BINDING PROTEIN COMPLEX ACID LABILE SUBUNIT"/>
    <property type="match status" value="1"/>
</dbReference>
<name>A0A8R1YIM7_PRIPA</name>
<reference evidence="8" key="2">
    <citation type="submission" date="2022-06" db="UniProtKB">
        <authorList>
            <consortium name="EnsemblMetazoa"/>
        </authorList>
    </citation>
    <scope>IDENTIFICATION</scope>
    <source>
        <strain evidence="8">PS312</strain>
    </source>
</reference>
<dbReference type="InterPro" id="IPR050333">
    <property type="entry name" value="SLRP"/>
</dbReference>
<keyword evidence="3" id="KW-0677">Repeat</keyword>
<dbReference type="Proteomes" id="UP000005239">
    <property type="component" value="Unassembled WGS sequence"/>
</dbReference>
<evidence type="ECO:0000256" key="3">
    <source>
        <dbReference type="ARBA" id="ARBA00022737"/>
    </source>
</evidence>
<evidence type="ECO:0000259" key="7">
    <source>
        <dbReference type="SMART" id="SM00082"/>
    </source>
</evidence>
<feature type="region of interest" description="Disordered" evidence="4">
    <location>
        <begin position="597"/>
        <end position="623"/>
    </location>
</feature>
<evidence type="ECO:0000256" key="1">
    <source>
        <dbReference type="ARBA" id="ARBA00022614"/>
    </source>
</evidence>
<dbReference type="AlphaFoldDB" id="A0A8R1YIM7"/>
<keyword evidence="1" id="KW-0433">Leucine-rich repeat</keyword>
<feature type="signal peptide" evidence="6">
    <location>
        <begin position="1"/>
        <end position="27"/>
    </location>
</feature>
<evidence type="ECO:0000256" key="2">
    <source>
        <dbReference type="ARBA" id="ARBA00022729"/>
    </source>
</evidence>
<accession>A0A8R1YIM7</accession>
<dbReference type="FunFam" id="3.80.10.10:FF:001360">
    <property type="entry name" value="Uncharacterized protein"/>
    <property type="match status" value="1"/>
</dbReference>
<keyword evidence="5" id="KW-0812">Transmembrane</keyword>
<dbReference type="EnsemblMetazoa" id="PPA20377.1">
    <property type="protein sequence ID" value="PPA20377.1"/>
    <property type="gene ID" value="WBGene00109931"/>
</dbReference>
<dbReference type="Pfam" id="PF13306">
    <property type="entry name" value="LRR_5"/>
    <property type="match status" value="1"/>
</dbReference>
<keyword evidence="2 6" id="KW-0732">Signal</keyword>
<feature type="domain" description="LRRCT" evidence="7">
    <location>
        <begin position="423"/>
        <end position="476"/>
    </location>
</feature>
<dbReference type="SUPFAM" id="SSF52058">
    <property type="entry name" value="L domain-like"/>
    <property type="match status" value="1"/>
</dbReference>